<dbReference type="AlphaFoldDB" id="A0A8K0SM57"/>
<evidence type="ECO:0000256" key="1">
    <source>
        <dbReference type="SAM" id="MobiDB-lite"/>
    </source>
</evidence>
<accession>A0A8K0SM57</accession>
<dbReference type="EMBL" id="JAGPNK010000013">
    <property type="protein sequence ID" value="KAH7309503.1"/>
    <property type="molecule type" value="Genomic_DNA"/>
</dbReference>
<gene>
    <name evidence="2" type="ORF">B0I35DRAFT_82693</name>
</gene>
<comment type="caution">
    <text evidence="2">The sequence shown here is derived from an EMBL/GenBank/DDBJ whole genome shotgun (WGS) entry which is preliminary data.</text>
</comment>
<feature type="region of interest" description="Disordered" evidence="1">
    <location>
        <begin position="80"/>
        <end position="112"/>
    </location>
</feature>
<name>A0A8K0SM57_9HYPO</name>
<sequence>MLSVSYYAVLTNLKGLEKDFQSHPMTTVSQMPPGYARSCAVVKDFLEFKPPHTSSPYATTDATVPFSVPSTSLLPLMKASSQQARKQATQQQLLAPSLSASQRSSGISTSPRYVRPSYQPVATYHKDKSKLTRALPYARSGSSFLSTDLSSTDTAARSRSSVRCLSHRCPKSFSSVSNRNKHMREGCAFRDKKGYPCRNNLCTKVLTTKWYRKTHEQTRCRFR</sequence>
<keyword evidence="3" id="KW-1185">Reference proteome</keyword>
<feature type="compositionally biased region" description="Low complexity" evidence="1">
    <location>
        <begin position="80"/>
        <end position="95"/>
    </location>
</feature>
<reference evidence="2" key="1">
    <citation type="journal article" date="2021" name="Nat. Commun.">
        <title>Genetic determinants of endophytism in the Arabidopsis root mycobiome.</title>
        <authorList>
            <person name="Mesny F."/>
            <person name="Miyauchi S."/>
            <person name="Thiergart T."/>
            <person name="Pickel B."/>
            <person name="Atanasova L."/>
            <person name="Karlsson M."/>
            <person name="Huettel B."/>
            <person name="Barry K.W."/>
            <person name="Haridas S."/>
            <person name="Chen C."/>
            <person name="Bauer D."/>
            <person name="Andreopoulos W."/>
            <person name="Pangilinan J."/>
            <person name="LaButti K."/>
            <person name="Riley R."/>
            <person name="Lipzen A."/>
            <person name="Clum A."/>
            <person name="Drula E."/>
            <person name="Henrissat B."/>
            <person name="Kohler A."/>
            <person name="Grigoriev I.V."/>
            <person name="Martin F.M."/>
            <person name="Hacquard S."/>
        </authorList>
    </citation>
    <scope>NUCLEOTIDE SEQUENCE</scope>
    <source>
        <strain evidence="2">MPI-CAGE-CH-0235</strain>
    </source>
</reference>
<evidence type="ECO:0000313" key="3">
    <source>
        <dbReference type="Proteomes" id="UP000813444"/>
    </source>
</evidence>
<protein>
    <submittedName>
        <fullName evidence="2">Uncharacterized protein</fullName>
    </submittedName>
</protein>
<dbReference type="OrthoDB" id="4846939at2759"/>
<organism evidence="2 3">
    <name type="scientific">Stachybotrys elegans</name>
    <dbReference type="NCBI Taxonomy" id="80388"/>
    <lineage>
        <taxon>Eukaryota</taxon>
        <taxon>Fungi</taxon>
        <taxon>Dikarya</taxon>
        <taxon>Ascomycota</taxon>
        <taxon>Pezizomycotina</taxon>
        <taxon>Sordariomycetes</taxon>
        <taxon>Hypocreomycetidae</taxon>
        <taxon>Hypocreales</taxon>
        <taxon>Stachybotryaceae</taxon>
        <taxon>Stachybotrys</taxon>
    </lineage>
</organism>
<proteinExistence type="predicted"/>
<dbReference type="Proteomes" id="UP000813444">
    <property type="component" value="Unassembled WGS sequence"/>
</dbReference>
<evidence type="ECO:0000313" key="2">
    <source>
        <dbReference type="EMBL" id="KAH7309503.1"/>
    </source>
</evidence>
<feature type="compositionally biased region" description="Polar residues" evidence="1">
    <location>
        <begin position="98"/>
        <end position="111"/>
    </location>
</feature>